<evidence type="ECO:0000259" key="9">
    <source>
        <dbReference type="SMART" id="SM00848"/>
    </source>
</evidence>
<gene>
    <name evidence="11" type="primary">LOC108737879</name>
</gene>
<dbReference type="GO" id="GO:0006508">
    <property type="term" value="P:proteolysis"/>
    <property type="evidence" value="ECO:0007669"/>
    <property type="project" value="UniProtKB-KW"/>
</dbReference>
<dbReference type="InterPro" id="IPR000169">
    <property type="entry name" value="Pept_cys_AS"/>
</dbReference>
<dbReference type="RefSeq" id="XP_025836792.1">
    <property type="nucleotide sequence ID" value="XM_025981007.1"/>
</dbReference>
<dbReference type="InterPro" id="IPR038765">
    <property type="entry name" value="Papain-like_cys_pep_sf"/>
</dbReference>
<dbReference type="GeneID" id="108737879"/>
<comment type="similarity">
    <text evidence="1">Belongs to the peptidase C1 family.</text>
</comment>
<dbReference type="SMART" id="SM00848">
    <property type="entry name" value="Inhibitor_I29"/>
    <property type="match status" value="1"/>
</dbReference>
<dbReference type="InterPro" id="IPR025660">
    <property type="entry name" value="Pept_his_AS"/>
</dbReference>
<evidence type="ECO:0000313" key="10">
    <source>
        <dbReference type="Proteomes" id="UP000192223"/>
    </source>
</evidence>
<organism evidence="10 11">
    <name type="scientific">Agrilus planipennis</name>
    <name type="common">Emerald ash borer</name>
    <name type="synonym">Agrilus marcopoli</name>
    <dbReference type="NCBI Taxonomy" id="224129"/>
    <lineage>
        <taxon>Eukaryota</taxon>
        <taxon>Metazoa</taxon>
        <taxon>Ecdysozoa</taxon>
        <taxon>Arthropoda</taxon>
        <taxon>Hexapoda</taxon>
        <taxon>Insecta</taxon>
        <taxon>Pterygota</taxon>
        <taxon>Neoptera</taxon>
        <taxon>Endopterygota</taxon>
        <taxon>Coleoptera</taxon>
        <taxon>Polyphaga</taxon>
        <taxon>Elateriformia</taxon>
        <taxon>Buprestoidea</taxon>
        <taxon>Buprestidae</taxon>
        <taxon>Agrilinae</taxon>
        <taxon>Agrilus</taxon>
    </lineage>
</organism>
<evidence type="ECO:0000256" key="1">
    <source>
        <dbReference type="ARBA" id="ARBA00008455"/>
    </source>
</evidence>
<dbReference type="InterPro" id="IPR013201">
    <property type="entry name" value="Prot_inhib_I29"/>
</dbReference>
<evidence type="ECO:0000256" key="3">
    <source>
        <dbReference type="ARBA" id="ARBA00022801"/>
    </source>
</evidence>
<dbReference type="InterPro" id="IPR039417">
    <property type="entry name" value="Peptidase_C1A_papain-like"/>
</dbReference>
<dbReference type="InterPro" id="IPR013128">
    <property type="entry name" value="Peptidase_C1A"/>
</dbReference>
<feature type="coiled-coil region" evidence="7">
    <location>
        <begin position="25"/>
        <end position="73"/>
    </location>
</feature>
<evidence type="ECO:0000256" key="6">
    <source>
        <dbReference type="ARBA" id="ARBA00023157"/>
    </source>
</evidence>
<dbReference type="Pfam" id="PF00112">
    <property type="entry name" value="Peptidase_C1"/>
    <property type="match status" value="1"/>
</dbReference>
<dbReference type="InParanoid" id="A0A7F5RL94"/>
<evidence type="ECO:0000313" key="11">
    <source>
        <dbReference type="RefSeq" id="XP_025836792.1"/>
    </source>
</evidence>
<dbReference type="Gene3D" id="3.90.70.10">
    <property type="entry name" value="Cysteine proteinases"/>
    <property type="match status" value="1"/>
</dbReference>
<keyword evidence="2" id="KW-0645">Protease</keyword>
<dbReference type="Proteomes" id="UP000192223">
    <property type="component" value="Unplaced"/>
</dbReference>
<feature type="domain" description="Peptidase C1A papain C-terminal" evidence="8">
    <location>
        <begin position="134"/>
        <end position="348"/>
    </location>
</feature>
<dbReference type="OrthoDB" id="498368at2759"/>
<evidence type="ECO:0000256" key="4">
    <source>
        <dbReference type="ARBA" id="ARBA00022807"/>
    </source>
</evidence>
<keyword evidence="4" id="KW-0788">Thiol protease</keyword>
<dbReference type="CDD" id="cd02248">
    <property type="entry name" value="Peptidase_C1A"/>
    <property type="match status" value="1"/>
</dbReference>
<keyword evidence="3" id="KW-0378">Hydrolase</keyword>
<dbReference type="SUPFAM" id="SSF54001">
    <property type="entry name" value="Cysteine proteinases"/>
    <property type="match status" value="1"/>
</dbReference>
<dbReference type="GO" id="GO:0008234">
    <property type="term" value="F:cysteine-type peptidase activity"/>
    <property type="evidence" value="ECO:0007669"/>
    <property type="project" value="UniProtKB-KW"/>
</dbReference>
<sequence length="350" mass="39893">MTNLSKSSLGVIVFVLICFGVLLRVNWINSQVENLEEKFQNYLQKFHKNYSNINEYQRRLVIFRNALEEIEVLNSKRKSNRSAIYGLTQYSDFTREEFLQMTLTNYKSLVQNAEIQKPNQPFVFRRKRVPVGKLPLKVDWRNKTFVSDVKSQRSCGACWAFSVIAVVESMNCLKHNKSEILSIQQMIDCSKYGNRGCLGGDMCTLLQWLTDNNVAIELEEHYPLQLQNEQCKMNRNGSGVVVDHYICRSFADNEEMILKLLATHGPIAVSINALTWQNYIGGVIQFHCSSSLKYMNHAVQLVGYDLSDEIPHYIAKNSWGKTFGNNGYLYIAVGGNLCGLANEVVALSVV</sequence>
<evidence type="ECO:0000259" key="8">
    <source>
        <dbReference type="SMART" id="SM00645"/>
    </source>
</evidence>
<feature type="domain" description="Cathepsin propeptide inhibitor" evidence="9">
    <location>
        <begin position="39"/>
        <end position="98"/>
    </location>
</feature>
<accession>A0A7F5RL94</accession>
<keyword evidence="6" id="KW-1015">Disulfide bond</keyword>
<dbReference type="SMART" id="SM00645">
    <property type="entry name" value="Pept_C1"/>
    <property type="match status" value="1"/>
</dbReference>
<dbReference type="PROSITE" id="PS00639">
    <property type="entry name" value="THIOL_PROTEASE_HIS"/>
    <property type="match status" value="1"/>
</dbReference>
<dbReference type="KEGG" id="apln:108737879"/>
<evidence type="ECO:0000256" key="2">
    <source>
        <dbReference type="ARBA" id="ARBA00022670"/>
    </source>
</evidence>
<dbReference type="Pfam" id="PF08246">
    <property type="entry name" value="Inhibitor_I29"/>
    <property type="match status" value="1"/>
</dbReference>
<keyword evidence="10" id="KW-1185">Reference proteome</keyword>
<dbReference type="InterPro" id="IPR000668">
    <property type="entry name" value="Peptidase_C1A_C"/>
</dbReference>
<dbReference type="AlphaFoldDB" id="A0A7F5RL94"/>
<proteinExistence type="inferred from homology"/>
<keyword evidence="5" id="KW-0865">Zymogen</keyword>
<protein>
    <submittedName>
        <fullName evidence="11">Cathepsin O-like</fullName>
    </submittedName>
</protein>
<evidence type="ECO:0000256" key="7">
    <source>
        <dbReference type="SAM" id="Coils"/>
    </source>
</evidence>
<dbReference type="PROSITE" id="PS00139">
    <property type="entry name" value="THIOL_PROTEASE_CYS"/>
    <property type="match status" value="1"/>
</dbReference>
<reference evidence="11" key="1">
    <citation type="submission" date="2025-08" db="UniProtKB">
        <authorList>
            <consortium name="RefSeq"/>
        </authorList>
    </citation>
    <scope>IDENTIFICATION</scope>
    <source>
        <tissue evidence="11">Entire body</tissue>
    </source>
</reference>
<name>A0A7F5RL94_AGRPL</name>
<dbReference type="PANTHER" id="PTHR12411">
    <property type="entry name" value="CYSTEINE PROTEASE FAMILY C1-RELATED"/>
    <property type="match status" value="1"/>
</dbReference>
<evidence type="ECO:0000256" key="5">
    <source>
        <dbReference type="ARBA" id="ARBA00023145"/>
    </source>
</evidence>
<keyword evidence="7" id="KW-0175">Coiled coil</keyword>